<accession>A0A7C1NMH7</accession>
<dbReference type="EMBL" id="DSKA01000095">
    <property type="protein sequence ID" value="HEE18161.1"/>
    <property type="molecule type" value="Genomic_DNA"/>
</dbReference>
<dbReference type="Pfam" id="PF00246">
    <property type="entry name" value="Peptidase_M14"/>
    <property type="match status" value="1"/>
</dbReference>
<dbReference type="PROSITE" id="PS00132">
    <property type="entry name" value="CARBOXYPEPT_ZN_1"/>
    <property type="match status" value="1"/>
</dbReference>
<keyword evidence="7" id="KW-0482">Metalloprotease</keyword>
<evidence type="ECO:0000256" key="8">
    <source>
        <dbReference type="PROSITE-ProRule" id="PRU01379"/>
    </source>
</evidence>
<evidence type="ECO:0000256" key="5">
    <source>
        <dbReference type="ARBA" id="ARBA00022801"/>
    </source>
</evidence>
<dbReference type="GO" id="GO:0004181">
    <property type="term" value="F:metallocarboxypeptidase activity"/>
    <property type="evidence" value="ECO:0007669"/>
    <property type="project" value="InterPro"/>
</dbReference>
<dbReference type="NCBIfam" id="TIGR04183">
    <property type="entry name" value="Por_Secre_tail"/>
    <property type="match status" value="1"/>
</dbReference>
<dbReference type="PROSITE" id="PS52035">
    <property type="entry name" value="PEPTIDASE_M14"/>
    <property type="match status" value="1"/>
</dbReference>
<dbReference type="EMBL" id="DSLG01000008">
    <property type="protein sequence ID" value="HEA87673.1"/>
    <property type="molecule type" value="Genomic_DNA"/>
</dbReference>
<evidence type="ECO:0000256" key="4">
    <source>
        <dbReference type="ARBA" id="ARBA00022723"/>
    </source>
</evidence>
<protein>
    <submittedName>
        <fullName evidence="10">T9SS type A sorting domain-containing protein</fullName>
    </submittedName>
</protein>
<dbReference type="SMART" id="SM00631">
    <property type="entry name" value="Zn_pept"/>
    <property type="match status" value="1"/>
</dbReference>
<evidence type="ECO:0000256" key="1">
    <source>
        <dbReference type="ARBA" id="ARBA00001947"/>
    </source>
</evidence>
<evidence type="ECO:0000256" key="6">
    <source>
        <dbReference type="ARBA" id="ARBA00022833"/>
    </source>
</evidence>
<feature type="domain" description="Peptidase M14" evidence="9">
    <location>
        <begin position="94"/>
        <end position="358"/>
    </location>
</feature>
<dbReference type="GO" id="GO:0008270">
    <property type="term" value="F:zinc ion binding"/>
    <property type="evidence" value="ECO:0007669"/>
    <property type="project" value="InterPro"/>
</dbReference>
<comment type="caution">
    <text evidence="8">Lacks conserved residue(s) required for the propagation of feature annotation.</text>
</comment>
<comment type="similarity">
    <text evidence="2 8">Belongs to the peptidase M14 family.</text>
</comment>
<dbReference type="InterPro" id="IPR057246">
    <property type="entry name" value="CARBOXYPEPT_ZN_1"/>
</dbReference>
<organism evidence="10">
    <name type="scientific">candidate division WOR-3 bacterium</name>
    <dbReference type="NCBI Taxonomy" id="2052148"/>
    <lineage>
        <taxon>Bacteria</taxon>
        <taxon>Bacteria division WOR-3</taxon>
    </lineage>
</organism>
<dbReference type="PANTHER" id="PTHR11705">
    <property type="entry name" value="PROTEASE FAMILY M14 CARBOXYPEPTIDASE A,B"/>
    <property type="match status" value="1"/>
</dbReference>
<dbReference type="InterPro" id="IPR026444">
    <property type="entry name" value="Secre_tail"/>
</dbReference>
<evidence type="ECO:0000256" key="2">
    <source>
        <dbReference type="ARBA" id="ARBA00005988"/>
    </source>
</evidence>
<dbReference type="Gene3D" id="2.60.40.1120">
    <property type="entry name" value="Carboxypeptidase-like, regulatory domain"/>
    <property type="match status" value="1"/>
</dbReference>
<sequence>MRTWILIFLCAFVTPLISTPESRDLIRITNATRDDVRNIEHSGAWVNYVNRTGVVVEATVNQQRALAEKGYRIEIITPDITGIYERNFQESDGRYLTYAEYCDTMAVIATTNPAICRLETLGLSYRGNLLLMMKISDNPQIDEPEPAVHFEGDIHGDEKIGWAITFELLKYLVRNYSTDTIVTRLVDSREIYLLPMYNPDGYISSSRYNGNSVDLNRNWGWMWGDEISQGASPFSEPENQAVLAHIWRNPAVTFVSYHAGTTFISHPWSYCYSYQNAIPELNLIQFLSARYDHWTHYTYGQGADSMYLINGSTKDFDYGYGMMGWSIEVHLQKTPPASEIDPCFNLNLPAMLELIHLAGKGIHGMVTDVLTGTPVPCQIWVRPADWLSYNSPTVGDFHRFYLPGTYTLTFRAPGYRDTTIENVIVPATGDSAVWLEVRLTPDSTAPLFAYRHIYNSFVNPSSNRTYPVRALGPRDSTAFLLDNGKTICLDMGKPVYNREGSELVIYRSSGTASAQVQGAQSWQGLWVTLGTASAPETYLDIGSAGLDSVRFLRLTASGTFYLDAVEGVNTSGITTDKQRQTDHQPPLRIFPNPARTTAVVYLNPPTQQPATLKLTDPAGRTVQTFTIAGQSRTLSLKGPDGRRLKPGVYFLRLNRQTPVRLVISE</sequence>
<dbReference type="InterPro" id="IPR000834">
    <property type="entry name" value="Peptidase_M14"/>
</dbReference>
<dbReference type="EMBL" id="DSTU01000004">
    <property type="protein sequence ID" value="HFJ53512.1"/>
    <property type="molecule type" value="Genomic_DNA"/>
</dbReference>
<comment type="cofactor">
    <cofactor evidence="1">
        <name>Zn(2+)</name>
        <dbReference type="ChEBI" id="CHEBI:29105"/>
    </cofactor>
</comment>
<dbReference type="AlphaFoldDB" id="A0A7C1NMH7"/>
<reference evidence="10" key="1">
    <citation type="journal article" date="2020" name="mSystems">
        <title>Genome- and Community-Level Interaction Insights into Carbon Utilization and Element Cycling Functions of Hydrothermarchaeota in Hydrothermal Sediment.</title>
        <authorList>
            <person name="Zhou Z."/>
            <person name="Liu Y."/>
            <person name="Xu W."/>
            <person name="Pan J."/>
            <person name="Luo Z.H."/>
            <person name="Li M."/>
        </authorList>
    </citation>
    <scope>NUCLEOTIDE SEQUENCE [LARGE SCALE GENOMIC DNA]</scope>
    <source>
        <strain evidence="11">SpSt-236</strain>
        <strain evidence="10">SpSt-265</strain>
        <strain evidence="12">SpSt-465</strain>
    </source>
</reference>
<dbReference type="SUPFAM" id="SSF53187">
    <property type="entry name" value="Zn-dependent exopeptidases"/>
    <property type="match status" value="1"/>
</dbReference>
<keyword evidence="3" id="KW-0645">Protease</keyword>
<evidence type="ECO:0000313" key="10">
    <source>
        <dbReference type="EMBL" id="HEA87673.1"/>
    </source>
</evidence>
<evidence type="ECO:0000313" key="12">
    <source>
        <dbReference type="EMBL" id="HFJ53512.1"/>
    </source>
</evidence>
<name>A0A7C1NMH7_UNCW3</name>
<evidence type="ECO:0000256" key="7">
    <source>
        <dbReference type="ARBA" id="ARBA00023049"/>
    </source>
</evidence>
<comment type="caution">
    <text evidence="10">The sequence shown here is derived from an EMBL/GenBank/DDBJ whole genome shotgun (WGS) entry which is preliminary data.</text>
</comment>
<dbReference type="PANTHER" id="PTHR11705:SF143">
    <property type="entry name" value="SLL0236 PROTEIN"/>
    <property type="match status" value="1"/>
</dbReference>
<evidence type="ECO:0000256" key="3">
    <source>
        <dbReference type="ARBA" id="ARBA00022670"/>
    </source>
</evidence>
<keyword evidence="6" id="KW-0862">Zinc</keyword>
<dbReference type="InterPro" id="IPR008969">
    <property type="entry name" value="CarboxyPept-like_regulatory"/>
</dbReference>
<evidence type="ECO:0000313" key="11">
    <source>
        <dbReference type="EMBL" id="HEE18161.1"/>
    </source>
</evidence>
<proteinExistence type="inferred from homology"/>
<dbReference type="SUPFAM" id="SSF49464">
    <property type="entry name" value="Carboxypeptidase regulatory domain-like"/>
    <property type="match status" value="1"/>
</dbReference>
<keyword evidence="4" id="KW-0479">Metal-binding</keyword>
<dbReference type="GO" id="GO:0006508">
    <property type="term" value="P:proteolysis"/>
    <property type="evidence" value="ECO:0007669"/>
    <property type="project" value="UniProtKB-KW"/>
</dbReference>
<dbReference type="PRINTS" id="PR00765">
    <property type="entry name" value="CRBOXYPTASEA"/>
</dbReference>
<dbReference type="Gene3D" id="3.40.630.10">
    <property type="entry name" value="Zn peptidases"/>
    <property type="match status" value="1"/>
</dbReference>
<gene>
    <name evidence="11" type="ORF">ENP62_01235</name>
    <name evidence="10" type="ORF">ENP94_06680</name>
    <name evidence="12" type="ORF">ENS16_02330</name>
</gene>
<keyword evidence="5" id="KW-0378">Hydrolase</keyword>
<evidence type="ECO:0000259" key="9">
    <source>
        <dbReference type="PROSITE" id="PS52035"/>
    </source>
</evidence>
<dbReference type="GO" id="GO:0005615">
    <property type="term" value="C:extracellular space"/>
    <property type="evidence" value="ECO:0007669"/>
    <property type="project" value="TreeGrafter"/>
</dbReference>